<dbReference type="Proteomes" id="UP000736787">
    <property type="component" value="Unassembled WGS sequence"/>
</dbReference>
<proteinExistence type="predicted"/>
<dbReference type="EMBL" id="RCMK01000082">
    <property type="protein sequence ID" value="KAG2949858.1"/>
    <property type="molecule type" value="Genomic_DNA"/>
</dbReference>
<sequence length="32" mass="3583">MAARLNLRHPSSQTTSVAFGPETITRWVQNRG</sequence>
<evidence type="ECO:0000313" key="1">
    <source>
        <dbReference type="EMBL" id="KAG2949858.1"/>
    </source>
</evidence>
<evidence type="ECO:0000313" key="2">
    <source>
        <dbReference type="Proteomes" id="UP000736787"/>
    </source>
</evidence>
<gene>
    <name evidence="1" type="ORF">PC117_g4885</name>
</gene>
<organism evidence="1 2">
    <name type="scientific">Phytophthora cactorum</name>
    <dbReference type="NCBI Taxonomy" id="29920"/>
    <lineage>
        <taxon>Eukaryota</taxon>
        <taxon>Sar</taxon>
        <taxon>Stramenopiles</taxon>
        <taxon>Oomycota</taxon>
        <taxon>Peronosporomycetes</taxon>
        <taxon>Peronosporales</taxon>
        <taxon>Peronosporaceae</taxon>
        <taxon>Phytophthora</taxon>
    </lineage>
</organism>
<comment type="caution">
    <text evidence="1">The sequence shown here is derived from an EMBL/GenBank/DDBJ whole genome shotgun (WGS) entry which is preliminary data.</text>
</comment>
<accession>A0A8T1E8M0</accession>
<dbReference type="AlphaFoldDB" id="A0A8T1E8M0"/>
<reference evidence="1" key="1">
    <citation type="submission" date="2018-10" db="EMBL/GenBank/DDBJ databases">
        <title>Effector identification in a new, highly contiguous assembly of the strawberry crown rot pathogen Phytophthora cactorum.</title>
        <authorList>
            <person name="Armitage A.D."/>
            <person name="Nellist C.F."/>
            <person name="Bates H."/>
            <person name="Vickerstaff R.J."/>
            <person name="Harrison R.J."/>
        </authorList>
    </citation>
    <scope>NUCLEOTIDE SEQUENCE</scope>
    <source>
        <strain evidence="1">4040</strain>
    </source>
</reference>
<name>A0A8T1E8M0_9STRA</name>
<protein>
    <submittedName>
        <fullName evidence="1">Uncharacterized protein</fullName>
    </submittedName>
</protein>